<gene>
    <name evidence="1" type="ORF">C5Y96_07220</name>
</gene>
<name>A0A2S8FXP6_9BACT</name>
<proteinExistence type="predicted"/>
<dbReference type="EMBL" id="PUIA01000017">
    <property type="protein sequence ID" value="PQO36945.1"/>
    <property type="molecule type" value="Genomic_DNA"/>
</dbReference>
<evidence type="ECO:0000313" key="2">
    <source>
        <dbReference type="Proteomes" id="UP000240009"/>
    </source>
</evidence>
<sequence>MIYGYDDEVPLNDYGLKRLKSLSIAASPDTLRALAGFLYEAAAEMESSDRLHSNWHRHPTADFAERIECEIAVLANET</sequence>
<dbReference type="RefSeq" id="WP_105351431.1">
    <property type="nucleotide sequence ID" value="NZ_PUIA01000017.1"/>
</dbReference>
<dbReference type="AlphaFoldDB" id="A0A2S8FXP6"/>
<accession>A0A2S8FXP6</accession>
<reference evidence="1 2" key="1">
    <citation type="submission" date="2018-02" db="EMBL/GenBank/DDBJ databases">
        <title>Comparative genomes isolates from brazilian mangrove.</title>
        <authorList>
            <person name="Araujo J.E."/>
            <person name="Taketani R.G."/>
            <person name="Silva M.C.P."/>
            <person name="Loureco M.V."/>
            <person name="Andreote F.D."/>
        </authorList>
    </citation>
    <scope>NUCLEOTIDE SEQUENCE [LARGE SCALE GENOMIC DNA]</scope>
    <source>
        <strain evidence="1 2">HEX-2 MGV</strain>
    </source>
</reference>
<comment type="caution">
    <text evidence="1">The sequence shown here is derived from an EMBL/GenBank/DDBJ whole genome shotgun (WGS) entry which is preliminary data.</text>
</comment>
<dbReference type="Proteomes" id="UP000240009">
    <property type="component" value="Unassembled WGS sequence"/>
</dbReference>
<dbReference type="OrthoDB" id="88747at2"/>
<organism evidence="1 2">
    <name type="scientific">Blastopirellula marina</name>
    <dbReference type="NCBI Taxonomy" id="124"/>
    <lineage>
        <taxon>Bacteria</taxon>
        <taxon>Pseudomonadati</taxon>
        <taxon>Planctomycetota</taxon>
        <taxon>Planctomycetia</taxon>
        <taxon>Pirellulales</taxon>
        <taxon>Pirellulaceae</taxon>
        <taxon>Blastopirellula</taxon>
    </lineage>
</organism>
<evidence type="ECO:0000313" key="1">
    <source>
        <dbReference type="EMBL" id="PQO36945.1"/>
    </source>
</evidence>
<protein>
    <submittedName>
        <fullName evidence="1">Uncharacterized protein</fullName>
    </submittedName>
</protein>